<dbReference type="EMBL" id="JASPKZ010003079">
    <property type="protein sequence ID" value="KAJ9594030.1"/>
    <property type="molecule type" value="Genomic_DNA"/>
</dbReference>
<organism evidence="5 6">
    <name type="scientific">Diploptera punctata</name>
    <name type="common">Pacific beetle cockroach</name>
    <dbReference type="NCBI Taxonomy" id="6984"/>
    <lineage>
        <taxon>Eukaryota</taxon>
        <taxon>Metazoa</taxon>
        <taxon>Ecdysozoa</taxon>
        <taxon>Arthropoda</taxon>
        <taxon>Hexapoda</taxon>
        <taxon>Insecta</taxon>
        <taxon>Pterygota</taxon>
        <taxon>Neoptera</taxon>
        <taxon>Polyneoptera</taxon>
        <taxon>Dictyoptera</taxon>
        <taxon>Blattodea</taxon>
        <taxon>Blaberoidea</taxon>
        <taxon>Blaberidae</taxon>
        <taxon>Diplopterinae</taxon>
        <taxon>Diploptera</taxon>
    </lineage>
</organism>
<feature type="non-terminal residue" evidence="5">
    <location>
        <position position="210"/>
    </location>
</feature>
<dbReference type="InterPro" id="IPR001214">
    <property type="entry name" value="SET_dom"/>
</dbReference>
<sequence length="210" mass="23562">VMYCSEECRTASWDESHCIECSILPTLQKLETSILASKIVIKACKTNDLKNMLKCLEAEEIKKGCNNEGVYSSSNYSLNFWLVTHIEKITFGNLFESSLNAACILHCLETMTDFFSDIDVNEYKYEVGSLLLHHILQIRLNTYGIKEIVNLKDYFEKSSPTSNQEAVTGYGIYAVSSLLNHSCDPNSDTLGLRGDVIVIRANRPIVAGEQ</sequence>
<keyword evidence="6" id="KW-1185">Reference proteome</keyword>
<feature type="domain" description="SET" evidence="4">
    <location>
        <begin position="122"/>
        <end position="210"/>
    </location>
</feature>
<evidence type="ECO:0000256" key="1">
    <source>
        <dbReference type="ARBA" id="ARBA00022603"/>
    </source>
</evidence>
<dbReference type="InterPro" id="IPR052097">
    <property type="entry name" value="SET-MYND_domain_protein"/>
</dbReference>
<dbReference type="GO" id="GO:0008170">
    <property type="term" value="F:N-methyltransferase activity"/>
    <property type="evidence" value="ECO:0007669"/>
    <property type="project" value="UniProtKB-ARBA"/>
</dbReference>
<dbReference type="SUPFAM" id="SSF144232">
    <property type="entry name" value="HIT/MYND zinc finger-like"/>
    <property type="match status" value="1"/>
</dbReference>
<accession>A0AAD8A8C9</accession>
<dbReference type="Gene3D" id="1.10.220.160">
    <property type="match status" value="1"/>
</dbReference>
<dbReference type="InterPro" id="IPR046341">
    <property type="entry name" value="SET_dom_sf"/>
</dbReference>
<proteinExistence type="predicted"/>
<evidence type="ECO:0000313" key="6">
    <source>
        <dbReference type="Proteomes" id="UP001233999"/>
    </source>
</evidence>
<feature type="non-terminal residue" evidence="5">
    <location>
        <position position="1"/>
    </location>
</feature>
<evidence type="ECO:0000256" key="3">
    <source>
        <dbReference type="ARBA" id="ARBA00022691"/>
    </source>
</evidence>
<evidence type="ECO:0000313" key="5">
    <source>
        <dbReference type="EMBL" id="KAJ9594030.1"/>
    </source>
</evidence>
<dbReference type="Gene3D" id="2.170.270.10">
    <property type="entry name" value="SET domain"/>
    <property type="match status" value="1"/>
</dbReference>
<keyword evidence="2" id="KW-0808">Transferase</keyword>
<dbReference type="AlphaFoldDB" id="A0AAD8A8C9"/>
<keyword evidence="1" id="KW-0489">Methyltransferase</keyword>
<dbReference type="GO" id="GO:0032259">
    <property type="term" value="P:methylation"/>
    <property type="evidence" value="ECO:0007669"/>
    <property type="project" value="UniProtKB-KW"/>
</dbReference>
<dbReference type="PANTHER" id="PTHR46165">
    <property type="entry name" value="SET AND MYND DOMAIN-CONTAINING PROTEIN 4"/>
    <property type="match status" value="1"/>
</dbReference>
<dbReference type="Gene3D" id="6.10.140.2220">
    <property type="match status" value="1"/>
</dbReference>
<dbReference type="GO" id="GO:0005634">
    <property type="term" value="C:nucleus"/>
    <property type="evidence" value="ECO:0007669"/>
    <property type="project" value="TreeGrafter"/>
</dbReference>
<gene>
    <name evidence="5" type="ORF">L9F63_014546</name>
</gene>
<protein>
    <recommendedName>
        <fullName evidence="4">SET domain-containing protein</fullName>
    </recommendedName>
</protein>
<evidence type="ECO:0000256" key="2">
    <source>
        <dbReference type="ARBA" id="ARBA00022679"/>
    </source>
</evidence>
<dbReference type="GO" id="GO:0008757">
    <property type="term" value="F:S-adenosylmethionine-dependent methyltransferase activity"/>
    <property type="evidence" value="ECO:0007669"/>
    <property type="project" value="UniProtKB-ARBA"/>
</dbReference>
<keyword evidence="3" id="KW-0949">S-adenosyl-L-methionine</keyword>
<dbReference type="GO" id="GO:0008276">
    <property type="term" value="F:protein methyltransferase activity"/>
    <property type="evidence" value="ECO:0007669"/>
    <property type="project" value="UniProtKB-ARBA"/>
</dbReference>
<dbReference type="SUPFAM" id="SSF82199">
    <property type="entry name" value="SET domain"/>
    <property type="match status" value="1"/>
</dbReference>
<dbReference type="GO" id="GO:0042826">
    <property type="term" value="F:histone deacetylase binding"/>
    <property type="evidence" value="ECO:0007669"/>
    <property type="project" value="TreeGrafter"/>
</dbReference>
<dbReference type="Proteomes" id="UP001233999">
    <property type="component" value="Unassembled WGS sequence"/>
</dbReference>
<name>A0AAD8A8C9_DIPPU</name>
<dbReference type="PANTHER" id="PTHR46165:SF2">
    <property type="entry name" value="SET AND MYND DOMAIN-CONTAINING PROTEIN 4"/>
    <property type="match status" value="1"/>
</dbReference>
<dbReference type="GO" id="GO:0005737">
    <property type="term" value="C:cytoplasm"/>
    <property type="evidence" value="ECO:0007669"/>
    <property type="project" value="TreeGrafter"/>
</dbReference>
<evidence type="ECO:0000259" key="4">
    <source>
        <dbReference type="Pfam" id="PF00856"/>
    </source>
</evidence>
<reference evidence="5" key="1">
    <citation type="journal article" date="2023" name="IScience">
        <title>Live-bearing cockroach genome reveals convergent evolutionary mechanisms linked to viviparity in insects and beyond.</title>
        <authorList>
            <person name="Fouks B."/>
            <person name="Harrison M.C."/>
            <person name="Mikhailova A.A."/>
            <person name="Marchal E."/>
            <person name="English S."/>
            <person name="Carruthers M."/>
            <person name="Jennings E.C."/>
            <person name="Chiamaka E.L."/>
            <person name="Frigard R.A."/>
            <person name="Pippel M."/>
            <person name="Attardo G.M."/>
            <person name="Benoit J.B."/>
            <person name="Bornberg-Bauer E."/>
            <person name="Tobe S.S."/>
        </authorList>
    </citation>
    <scope>NUCLEOTIDE SEQUENCE</scope>
    <source>
        <strain evidence="5">Stay&amp;Tobe</strain>
    </source>
</reference>
<reference evidence="5" key="2">
    <citation type="submission" date="2023-05" db="EMBL/GenBank/DDBJ databases">
        <authorList>
            <person name="Fouks B."/>
        </authorList>
    </citation>
    <scope>NUCLEOTIDE SEQUENCE</scope>
    <source>
        <strain evidence="5">Stay&amp;Tobe</strain>
        <tissue evidence="5">Testes</tissue>
    </source>
</reference>
<comment type="caution">
    <text evidence="5">The sequence shown here is derived from an EMBL/GenBank/DDBJ whole genome shotgun (WGS) entry which is preliminary data.</text>
</comment>
<dbReference type="Pfam" id="PF00856">
    <property type="entry name" value="SET"/>
    <property type="match status" value="1"/>
</dbReference>